<feature type="compositionally biased region" description="Basic and acidic residues" evidence="1">
    <location>
        <begin position="225"/>
        <end position="237"/>
    </location>
</feature>
<feature type="compositionally biased region" description="Acidic residues" evidence="1">
    <location>
        <begin position="111"/>
        <end position="136"/>
    </location>
</feature>
<protein>
    <submittedName>
        <fullName evidence="2">Uncharacterized protein</fullName>
    </submittedName>
</protein>
<feature type="compositionally biased region" description="Low complexity" evidence="1">
    <location>
        <begin position="211"/>
        <end position="224"/>
    </location>
</feature>
<evidence type="ECO:0000313" key="2">
    <source>
        <dbReference type="EMBL" id="OSX66424.1"/>
    </source>
</evidence>
<dbReference type="STRING" id="670580.A0A1X6NCX8"/>
<dbReference type="GeneID" id="36323348"/>
<feature type="region of interest" description="Disordered" evidence="1">
    <location>
        <begin position="395"/>
        <end position="441"/>
    </location>
</feature>
<name>A0A1X6NCX8_9APHY</name>
<dbReference type="RefSeq" id="XP_024343218.1">
    <property type="nucleotide sequence ID" value="XM_024478398.1"/>
</dbReference>
<organism evidence="2 3">
    <name type="scientific">Postia placenta MAD-698-R-SB12</name>
    <dbReference type="NCBI Taxonomy" id="670580"/>
    <lineage>
        <taxon>Eukaryota</taxon>
        <taxon>Fungi</taxon>
        <taxon>Dikarya</taxon>
        <taxon>Basidiomycota</taxon>
        <taxon>Agaricomycotina</taxon>
        <taxon>Agaricomycetes</taxon>
        <taxon>Polyporales</taxon>
        <taxon>Adustoporiaceae</taxon>
        <taxon>Rhodonia</taxon>
    </lineage>
</organism>
<accession>A0A1X6NCX8</accession>
<sequence>MPPFNVQIIKRPDRDTILELVQLIYCSQDQWDIYKLDPEYDCLVRALPSLTAITRKKGKGRVNSPSNVASESPSPPPYSKRRPPTPDSNERPSAEPRKRYRTYISVSDSSSGDESDELLSADMESSDDEEDEVEDLVAEKYCSPKKPSAADRARKYQELEQNRQHRRERLANKMKMKAPVAEEQYEIQDIEMKDYVSDAADASFVPAFTFASASTSATGSTSADTPKRKVSPRDEPRIRRRRNETSASPTSNFSDSESEQRVKRARTRSPGIPNLEAKRAQRAKRRLDRFRNRKKAWNDAMHEKFMESVMADVPPRPPPPPEETAQPYEGGPQSRPQRMESPPATDNAAMDEDAARLAAIEESRRKLAELEKDRPIWEEAARKRRAAEEAEEAARRARKEAERQAAEAEARRRREEARAEAERKERETKERAGRDRHEQQRKLDNVWRSHKRWTAERAYDRYRLLSDWFDDAKFTANAPLTFDLVPWPVLQHPSSITVEDIDWNTVEAFFKAMRAFVRPQEYVSFVEKSHKRFHPDRWRARGLLRSIDEEELRNCLEVAANTVAQAVTPLWRSLKSNE</sequence>
<evidence type="ECO:0000256" key="1">
    <source>
        <dbReference type="SAM" id="MobiDB-lite"/>
    </source>
</evidence>
<gene>
    <name evidence="2" type="ORF">POSPLADRAFT_1043859</name>
</gene>
<feature type="compositionally biased region" description="Basic and acidic residues" evidence="1">
    <location>
        <begin position="296"/>
        <end position="306"/>
    </location>
</feature>
<evidence type="ECO:0000313" key="3">
    <source>
        <dbReference type="Proteomes" id="UP000194127"/>
    </source>
</evidence>
<dbReference type="Proteomes" id="UP000194127">
    <property type="component" value="Unassembled WGS sequence"/>
</dbReference>
<keyword evidence="3" id="KW-1185">Reference proteome</keyword>
<feature type="compositionally biased region" description="Basic residues" evidence="1">
    <location>
        <begin position="280"/>
        <end position="295"/>
    </location>
</feature>
<feature type="compositionally biased region" description="Basic and acidic residues" evidence="1">
    <location>
        <begin position="148"/>
        <end position="163"/>
    </location>
</feature>
<feature type="compositionally biased region" description="Polar residues" evidence="1">
    <location>
        <begin position="245"/>
        <end position="255"/>
    </location>
</feature>
<feature type="compositionally biased region" description="Basic and acidic residues" evidence="1">
    <location>
        <begin position="88"/>
        <end position="97"/>
    </location>
</feature>
<dbReference type="AlphaFoldDB" id="A0A1X6NCX8"/>
<feature type="compositionally biased region" description="Basic residues" evidence="1">
    <location>
        <begin position="164"/>
        <end position="176"/>
    </location>
</feature>
<feature type="region of interest" description="Disordered" evidence="1">
    <location>
        <begin position="57"/>
        <end position="179"/>
    </location>
</feature>
<dbReference type="OrthoDB" id="3265210at2759"/>
<reference evidence="2 3" key="1">
    <citation type="submission" date="2017-04" db="EMBL/GenBank/DDBJ databases">
        <title>Genome Sequence of the Model Brown-Rot Fungus Postia placenta SB12.</title>
        <authorList>
            <consortium name="DOE Joint Genome Institute"/>
            <person name="Gaskell J."/>
            <person name="Kersten P."/>
            <person name="Larrondo L.F."/>
            <person name="Canessa P."/>
            <person name="Martinez D."/>
            <person name="Hibbett D."/>
            <person name="Schmoll M."/>
            <person name="Kubicek C.P."/>
            <person name="Martinez A.T."/>
            <person name="Yadav J."/>
            <person name="Master E."/>
            <person name="Magnuson J.K."/>
            <person name="James T."/>
            <person name="Yaver D."/>
            <person name="Berka R."/>
            <person name="Labutti K."/>
            <person name="Lipzen A."/>
            <person name="Aerts A."/>
            <person name="Barry K."/>
            <person name="Henrissat B."/>
            <person name="Blanchette R."/>
            <person name="Grigoriev I."/>
            <person name="Cullen D."/>
        </authorList>
    </citation>
    <scope>NUCLEOTIDE SEQUENCE [LARGE SCALE GENOMIC DNA]</scope>
    <source>
        <strain evidence="2 3">MAD-698-R-SB12</strain>
    </source>
</reference>
<feature type="region of interest" description="Disordered" evidence="1">
    <location>
        <begin position="211"/>
        <end position="357"/>
    </location>
</feature>
<dbReference type="EMBL" id="KZ110592">
    <property type="protein sequence ID" value="OSX66424.1"/>
    <property type="molecule type" value="Genomic_DNA"/>
</dbReference>
<proteinExistence type="predicted"/>